<keyword evidence="2" id="KW-0464">Manganese</keyword>
<feature type="binding site" evidence="2">
    <location>
        <position position="136"/>
    </location>
    <ligand>
        <name>Mn(2+)</name>
        <dbReference type="ChEBI" id="CHEBI:29035"/>
        <label>2</label>
    </ligand>
</feature>
<dbReference type="GO" id="GO:0046872">
    <property type="term" value="F:metal ion binding"/>
    <property type="evidence" value="ECO:0007669"/>
    <property type="project" value="UniProtKB-KW"/>
</dbReference>
<dbReference type="InterPro" id="IPR011650">
    <property type="entry name" value="Peptidase_M20_dimer"/>
</dbReference>
<evidence type="ECO:0000256" key="1">
    <source>
        <dbReference type="ARBA" id="ARBA00022801"/>
    </source>
</evidence>
<reference evidence="4 5" key="1">
    <citation type="submission" date="2017-09" db="EMBL/GenBank/DDBJ databases">
        <title>Biodiversity and function of Thalassospira species in the particle-attached aromatic-hydrocarbon-degrading consortia from the surface seawater of the South China Sea.</title>
        <authorList>
            <person name="Dong C."/>
            <person name="Liu R."/>
            <person name="Shao Z."/>
        </authorList>
    </citation>
    <scope>NUCLEOTIDE SEQUENCE [LARGE SCALE GENOMIC DNA]</scope>
    <source>
        <strain evidence="4 5">CSC1P2</strain>
    </source>
</reference>
<dbReference type="PANTHER" id="PTHR11014:SF63">
    <property type="entry name" value="METALLOPEPTIDASE, PUTATIVE (AFU_ORTHOLOGUE AFUA_6G09600)-RELATED"/>
    <property type="match status" value="1"/>
</dbReference>
<dbReference type="Gene3D" id="3.40.630.10">
    <property type="entry name" value="Zn peptidases"/>
    <property type="match status" value="1"/>
</dbReference>
<evidence type="ECO:0000313" key="4">
    <source>
        <dbReference type="EMBL" id="PKR48044.1"/>
    </source>
</evidence>
<dbReference type="Pfam" id="PF01546">
    <property type="entry name" value="Peptidase_M20"/>
    <property type="match status" value="1"/>
</dbReference>
<feature type="binding site" evidence="2">
    <location>
        <position position="101"/>
    </location>
    <ligand>
        <name>Mn(2+)</name>
        <dbReference type="ChEBI" id="CHEBI:29035"/>
        <label>2</label>
    </ligand>
</feature>
<dbReference type="GO" id="GO:0019877">
    <property type="term" value="P:diaminopimelate biosynthetic process"/>
    <property type="evidence" value="ECO:0007669"/>
    <property type="project" value="UniProtKB-ARBA"/>
</dbReference>
<organism evidence="4 5">
    <name type="scientific">Thalassospira marina</name>
    <dbReference type="NCBI Taxonomy" id="2048283"/>
    <lineage>
        <taxon>Bacteria</taxon>
        <taxon>Pseudomonadati</taxon>
        <taxon>Pseudomonadota</taxon>
        <taxon>Alphaproteobacteria</taxon>
        <taxon>Rhodospirillales</taxon>
        <taxon>Thalassospiraceae</taxon>
        <taxon>Thalassospira</taxon>
    </lineage>
</organism>
<dbReference type="RefSeq" id="WP_101271619.1">
    <property type="nucleotide sequence ID" value="NZ_NWTK01000025.1"/>
</dbReference>
<dbReference type="GO" id="GO:0050118">
    <property type="term" value="F:N-acetyldiaminopimelate deacetylase activity"/>
    <property type="evidence" value="ECO:0007669"/>
    <property type="project" value="UniProtKB-ARBA"/>
</dbReference>
<evidence type="ECO:0000313" key="5">
    <source>
        <dbReference type="Proteomes" id="UP000233597"/>
    </source>
</evidence>
<dbReference type="FunFam" id="3.30.70.360:FF:000001">
    <property type="entry name" value="N-acetyldiaminopimelate deacetylase"/>
    <property type="match status" value="1"/>
</dbReference>
<dbReference type="NCBIfam" id="TIGR01891">
    <property type="entry name" value="amidohydrolases"/>
    <property type="match status" value="1"/>
</dbReference>
<comment type="cofactor">
    <cofactor evidence="2">
        <name>Mn(2+)</name>
        <dbReference type="ChEBI" id="CHEBI:29035"/>
    </cofactor>
    <text evidence="2">The Mn(2+) ion enhances activity.</text>
</comment>
<feature type="binding site" evidence="2">
    <location>
        <position position="103"/>
    </location>
    <ligand>
        <name>Mn(2+)</name>
        <dbReference type="ChEBI" id="CHEBI:29035"/>
        <label>2</label>
    </ligand>
</feature>
<dbReference type="SUPFAM" id="SSF55031">
    <property type="entry name" value="Bacterial exopeptidase dimerisation domain"/>
    <property type="match status" value="1"/>
</dbReference>
<evidence type="ECO:0000256" key="2">
    <source>
        <dbReference type="PIRSR" id="PIRSR005962-1"/>
    </source>
</evidence>
<dbReference type="EMBL" id="NWTK01000025">
    <property type="protein sequence ID" value="PKR48044.1"/>
    <property type="molecule type" value="Genomic_DNA"/>
</dbReference>
<proteinExistence type="predicted"/>
<dbReference type="SUPFAM" id="SSF53187">
    <property type="entry name" value="Zn-dependent exopeptidases"/>
    <property type="match status" value="1"/>
</dbReference>
<dbReference type="Gene3D" id="3.30.70.360">
    <property type="match status" value="1"/>
</dbReference>
<keyword evidence="1" id="KW-0378">Hydrolase</keyword>
<protein>
    <submittedName>
        <fullName evidence="4">Peptidase M20</fullName>
    </submittedName>
</protein>
<feature type="binding site" evidence="2">
    <location>
        <position position="162"/>
    </location>
    <ligand>
        <name>Mn(2+)</name>
        <dbReference type="ChEBI" id="CHEBI:29035"/>
        <label>2</label>
    </ligand>
</feature>
<dbReference type="Pfam" id="PF07687">
    <property type="entry name" value="M20_dimer"/>
    <property type="match status" value="1"/>
</dbReference>
<dbReference type="PANTHER" id="PTHR11014">
    <property type="entry name" value="PEPTIDASE M20 FAMILY MEMBER"/>
    <property type="match status" value="1"/>
</dbReference>
<name>A0A2N3KBZ6_9PROT</name>
<dbReference type="OrthoDB" id="9777385at2"/>
<dbReference type="AlphaFoldDB" id="A0A2N3KBZ6"/>
<comment type="caution">
    <text evidence="4">The sequence shown here is derived from an EMBL/GenBank/DDBJ whole genome shotgun (WGS) entry which is preliminary data.</text>
</comment>
<keyword evidence="2" id="KW-0479">Metal-binding</keyword>
<dbReference type="InterPro" id="IPR017439">
    <property type="entry name" value="Amidohydrolase"/>
</dbReference>
<feature type="binding site" evidence="2">
    <location>
        <position position="361"/>
    </location>
    <ligand>
        <name>Mn(2+)</name>
        <dbReference type="ChEBI" id="CHEBI:29035"/>
        <label>2</label>
    </ligand>
</feature>
<dbReference type="InterPro" id="IPR002933">
    <property type="entry name" value="Peptidase_M20"/>
</dbReference>
<dbReference type="PIRSF" id="PIRSF005962">
    <property type="entry name" value="Pept_M20D_amidohydro"/>
    <property type="match status" value="1"/>
</dbReference>
<sequence length="391" mass="42183">MLKNDFIADVLPSVLEWQRDIHRHPELGFDEHRTSDFVVTKLREFGLEVHRDVSATTVVGVLRAGDSDKTLMFRAELDALPVNEATDLAHRSEIEGVMHACGHDGHTAMLLGAAKLLSQSPGFDGTLYFVFQPAEEVHGGGKKMVGDGLLQRFPADKVFSQHNWPGAKEGAVVITEGPIMAGVDDFTLTFSGKGAHAAMPELGDDPVLAAAEFVSASQRIVSRSVDPKSALVFSITQVHGGRINNIVPDKMEVQGTARFFDPALSDHVEKQIHKIASGLAQSHGLEYSLDYRKGYPAVVNTALGAATARDAAYAFMTDEMVITDAAPSLGCENFSYLLNAVGEGAYIWLGAGDVGPREGLHGDRFVFNDKLFPIGLRMWVSLAQTALARGA</sequence>
<feature type="domain" description="Peptidase M20 dimerisation" evidence="3">
    <location>
        <begin position="182"/>
        <end position="277"/>
    </location>
</feature>
<evidence type="ECO:0000259" key="3">
    <source>
        <dbReference type="Pfam" id="PF07687"/>
    </source>
</evidence>
<gene>
    <name evidence="4" type="ORF">COO20_25170</name>
</gene>
<accession>A0A2N3KBZ6</accession>
<dbReference type="Proteomes" id="UP000233597">
    <property type="component" value="Unassembled WGS sequence"/>
</dbReference>
<dbReference type="InterPro" id="IPR036264">
    <property type="entry name" value="Bact_exopeptidase_dim_dom"/>
</dbReference>